<proteinExistence type="predicted"/>
<protein>
    <submittedName>
        <fullName evidence="3">YHS domain-containing protein</fullName>
    </submittedName>
</protein>
<dbReference type="RefSeq" id="WP_089354936.1">
    <property type="nucleotide sequence ID" value="NZ_FZPD01000001.1"/>
</dbReference>
<reference evidence="3 4" key="1">
    <citation type="submission" date="2017-06" db="EMBL/GenBank/DDBJ databases">
        <authorList>
            <person name="Kim H.J."/>
            <person name="Triplett B.A."/>
        </authorList>
    </citation>
    <scope>NUCLEOTIDE SEQUENCE [LARGE SCALE GENOMIC DNA]</scope>
    <source>
        <strain evidence="3 4">DSM 19307</strain>
    </source>
</reference>
<dbReference type="OrthoDB" id="344729at2"/>
<gene>
    <name evidence="3" type="ORF">SAMN05421640_0148</name>
</gene>
<dbReference type="InterPro" id="IPR007029">
    <property type="entry name" value="YHS_dom"/>
</dbReference>
<dbReference type="Proteomes" id="UP000198393">
    <property type="component" value="Unassembled WGS sequence"/>
</dbReference>
<name>A0A239EJA8_EKHLU</name>
<keyword evidence="4" id="KW-1185">Reference proteome</keyword>
<dbReference type="EMBL" id="FZPD01000001">
    <property type="protein sequence ID" value="SNS43982.1"/>
    <property type="molecule type" value="Genomic_DNA"/>
</dbReference>
<keyword evidence="1" id="KW-0732">Signal</keyword>
<evidence type="ECO:0000256" key="1">
    <source>
        <dbReference type="SAM" id="SignalP"/>
    </source>
</evidence>
<evidence type="ECO:0000313" key="4">
    <source>
        <dbReference type="Proteomes" id="UP000198393"/>
    </source>
</evidence>
<feature type="chain" id="PRO_5012534369" evidence="1">
    <location>
        <begin position="19"/>
        <end position="144"/>
    </location>
</feature>
<sequence>MRTATSILLIAFCFIASAQKSPVYTTNDGAIKGYDPVAYFKNGEPVKGSESFSFEWTGVEWRFSSQENLEAFKAEPEQYAPQFGGYCAYAVGNGYTYESSPMAWRIVDGKLYLNYSKGIQKKWEADRDALIKKAEENWPGVVEE</sequence>
<feature type="domain" description="YHS" evidence="2">
    <location>
        <begin position="37"/>
        <end position="82"/>
    </location>
</feature>
<accession>A0A239EJA8</accession>
<dbReference type="AlphaFoldDB" id="A0A239EJA8"/>
<evidence type="ECO:0000313" key="3">
    <source>
        <dbReference type="EMBL" id="SNS43982.1"/>
    </source>
</evidence>
<dbReference type="Pfam" id="PF04945">
    <property type="entry name" value="YHS"/>
    <property type="match status" value="1"/>
</dbReference>
<evidence type="ECO:0000259" key="2">
    <source>
        <dbReference type="Pfam" id="PF04945"/>
    </source>
</evidence>
<organism evidence="3 4">
    <name type="scientific">Ekhidna lutea</name>
    <dbReference type="NCBI Taxonomy" id="447679"/>
    <lineage>
        <taxon>Bacteria</taxon>
        <taxon>Pseudomonadati</taxon>
        <taxon>Bacteroidota</taxon>
        <taxon>Cytophagia</taxon>
        <taxon>Cytophagales</taxon>
        <taxon>Reichenbachiellaceae</taxon>
        <taxon>Ekhidna</taxon>
    </lineage>
</organism>
<dbReference type="NCBIfam" id="NF041384">
    <property type="entry name" value="YHS_seleno_dom"/>
    <property type="match status" value="1"/>
</dbReference>
<feature type="signal peptide" evidence="1">
    <location>
        <begin position="1"/>
        <end position="18"/>
    </location>
</feature>